<feature type="compositionally biased region" description="Polar residues" evidence="1">
    <location>
        <begin position="71"/>
        <end position="83"/>
    </location>
</feature>
<feature type="region of interest" description="Disordered" evidence="1">
    <location>
        <begin position="51"/>
        <end position="83"/>
    </location>
</feature>
<feature type="signal peptide" evidence="2">
    <location>
        <begin position="1"/>
        <end position="22"/>
    </location>
</feature>
<reference evidence="4" key="1">
    <citation type="submission" date="2024-04" db="EMBL/GenBank/DDBJ databases">
        <title>Phylogenomic analyses of a clade within the roseobacter group suggest taxonomic reassignments of species of the genera Aestuariivita, Citreicella, Loktanella, Nautella, Pelagibaca, Ruegeria, Thalassobius, Thiobacimonas and Tropicibacter, and the proposal o.</title>
        <authorList>
            <person name="Jeon C.O."/>
        </authorList>
    </citation>
    <scope>NUCLEOTIDE SEQUENCE [LARGE SCALE GENOMIC DNA]</scope>
    <source>
        <strain evidence="4">SS1-5</strain>
    </source>
</reference>
<evidence type="ECO:0000313" key="3">
    <source>
        <dbReference type="EMBL" id="WZU68149.1"/>
    </source>
</evidence>
<keyword evidence="2" id="KW-0732">Signal</keyword>
<organism evidence="3 4">
    <name type="scientific">Yoonia rhodophyticola</name>
    <dbReference type="NCBI Taxonomy" id="3137370"/>
    <lineage>
        <taxon>Bacteria</taxon>
        <taxon>Pseudomonadati</taxon>
        <taxon>Pseudomonadota</taxon>
        <taxon>Alphaproteobacteria</taxon>
        <taxon>Rhodobacterales</taxon>
        <taxon>Paracoccaceae</taxon>
        <taxon>Yoonia</taxon>
    </lineage>
</organism>
<accession>A0AAN0MAR9</accession>
<evidence type="ECO:0000256" key="1">
    <source>
        <dbReference type="SAM" id="MobiDB-lite"/>
    </source>
</evidence>
<dbReference type="Proteomes" id="UP001470809">
    <property type="component" value="Chromosome"/>
</dbReference>
<dbReference type="EMBL" id="CP151767">
    <property type="protein sequence ID" value="WZU68149.1"/>
    <property type="molecule type" value="Genomic_DNA"/>
</dbReference>
<evidence type="ECO:0000313" key="4">
    <source>
        <dbReference type="Proteomes" id="UP001470809"/>
    </source>
</evidence>
<dbReference type="RefSeq" id="WP_342077442.1">
    <property type="nucleotide sequence ID" value="NZ_CP151767.2"/>
</dbReference>
<dbReference type="AlphaFoldDB" id="A0AAN0MAR9"/>
<keyword evidence="4" id="KW-1185">Reference proteome</keyword>
<reference evidence="3 4" key="2">
    <citation type="submission" date="2024-08" db="EMBL/GenBank/DDBJ databases">
        <title>Phylogenomic analyses of a clade within the roseobacter group suggest taxonomic reassignments of species of the genera Aestuariivita, Citreicella, Loktanella, Nautella, Pelagibaca, Ruegeria, Thalassobius, Thiobacimonas and Tropicibacter, and the proposal o.</title>
        <authorList>
            <person name="Jeon C.O."/>
        </authorList>
    </citation>
    <scope>NUCLEOTIDE SEQUENCE [LARGE SCALE GENOMIC DNA]</scope>
    <source>
        <strain evidence="3 4">SS1-5</strain>
    </source>
</reference>
<feature type="chain" id="PRO_5042890754" evidence="2">
    <location>
        <begin position="23"/>
        <end position="158"/>
    </location>
</feature>
<dbReference type="KEGG" id="yrh:AABB31_04220"/>
<protein>
    <submittedName>
        <fullName evidence="3">Uncharacterized protein</fullName>
    </submittedName>
</protein>
<evidence type="ECO:0000256" key="2">
    <source>
        <dbReference type="SAM" id="SignalP"/>
    </source>
</evidence>
<proteinExistence type="predicted"/>
<sequence length="158" mass="17769">MFKHLAAAIAAASLAFSSPAQAAGLDRDDVGKLIIGLAAIAALNAAIEGNNDRSRPQAAPVHDQPHHRQWGDQNRGNRWSELNRQTNRRVLPASCLRRIETRFGTQRMFGQRCLERNYRHAASLPDRCAVRVYSNEGPRRGYDPLCLREQGYVSDRRH</sequence>
<gene>
    <name evidence="3" type="ORF">AABB31_04220</name>
</gene>
<name>A0AAN0MAR9_9RHOB</name>